<name>A0A0F9JQC5_9ZZZZ</name>
<reference evidence="1" key="1">
    <citation type="journal article" date="2015" name="Nature">
        <title>Complex archaea that bridge the gap between prokaryotes and eukaryotes.</title>
        <authorList>
            <person name="Spang A."/>
            <person name="Saw J.H."/>
            <person name="Jorgensen S.L."/>
            <person name="Zaremba-Niedzwiedzka K."/>
            <person name="Martijn J."/>
            <person name="Lind A.E."/>
            <person name="van Eijk R."/>
            <person name="Schleper C."/>
            <person name="Guy L."/>
            <person name="Ettema T.J."/>
        </authorList>
    </citation>
    <scope>NUCLEOTIDE SEQUENCE</scope>
</reference>
<evidence type="ECO:0000313" key="1">
    <source>
        <dbReference type="EMBL" id="KKM71858.1"/>
    </source>
</evidence>
<dbReference type="AlphaFoldDB" id="A0A0F9JQC5"/>
<comment type="caution">
    <text evidence="1">The sequence shown here is derived from an EMBL/GenBank/DDBJ whole genome shotgun (WGS) entry which is preliminary data.</text>
</comment>
<protein>
    <submittedName>
        <fullName evidence="1">Uncharacterized protein</fullName>
    </submittedName>
</protein>
<gene>
    <name evidence="1" type="ORF">LCGC14_1426420</name>
</gene>
<accession>A0A0F9JQC5</accession>
<organism evidence="1">
    <name type="scientific">marine sediment metagenome</name>
    <dbReference type="NCBI Taxonomy" id="412755"/>
    <lineage>
        <taxon>unclassified sequences</taxon>
        <taxon>metagenomes</taxon>
        <taxon>ecological metagenomes</taxon>
    </lineage>
</organism>
<proteinExistence type="predicted"/>
<dbReference type="EMBL" id="LAZR01009564">
    <property type="protein sequence ID" value="KKM71858.1"/>
    <property type="molecule type" value="Genomic_DNA"/>
</dbReference>
<sequence>MKKKEVHKYEWEYTRTWRRHEVDNGERYFKEDRPYNYLEIHCCTPYGEIIQRQYGYDLFYKAKKVKHGKTVKELKLHAENL</sequence>